<name>A0A8J5NEF0_HOMAM</name>
<sequence>MSQTDFLNELSSKIAGIINSHDDWTEEDNQRIQSEYMKILGGVWNEVVNTAAQESQQHPKEDAETMEDVEIRHEGTLIAVTKKRKEYPAYIAALLGKKTRLKKNTAEVLKVSLPPRALIEVDGGVTQLDEKFNSLVKDTMDTLSENTKSIQQHTHHLMQVADAAEVIVNNQYHPTEALITSQENCIMYSR</sequence>
<organism evidence="1 2">
    <name type="scientific">Homarus americanus</name>
    <name type="common">American lobster</name>
    <dbReference type="NCBI Taxonomy" id="6706"/>
    <lineage>
        <taxon>Eukaryota</taxon>
        <taxon>Metazoa</taxon>
        <taxon>Ecdysozoa</taxon>
        <taxon>Arthropoda</taxon>
        <taxon>Crustacea</taxon>
        <taxon>Multicrustacea</taxon>
        <taxon>Malacostraca</taxon>
        <taxon>Eumalacostraca</taxon>
        <taxon>Eucarida</taxon>
        <taxon>Decapoda</taxon>
        <taxon>Pleocyemata</taxon>
        <taxon>Astacidea</taxon>
        <taxon>Nephropoidea</taxon>
        <taxon>Nephropidae</taxon>
        <taxon>Homarus</taxon>
    </lineage>
</organism>
<dbReference type="EMBL" id="JAHLQT010000697">
    <property type="protein sequence ID" value="KAG7178009.1"/>
    <property type="molecule type" value="Genomic_DNA"/>
</dbReference>
<dbReference type="Proteomes" id="UP000747542">
    <property type="component" value="Unassembled WGS sequence"/>
</dbReference>
<reference evidence="1" key="1">
    <citation type="journal article" date="2021" name="Sci. Adv.">
        <title>The American lobster genome reveals insights on longevity, neural, and immune adaptations.</title>
        <authorList>
            <person name="Polinski J.M."/>
            <person name="Zimin A.V."/>
            <person name="Clark K.F."/>
            <person name="Kohn A.B."/>
            <person name="Sadowski N."/>
            <person name="Timp W."/>
            <person name="Ptitsyn A."/>
            <person name="Khanna P."/>
            <person name="Romanova D.Y."/>
            <person name="Williams P."/>
            <person name="Greenwood S.J."/>
            <person name="Moroz L.L."/>
            <person name="Walt D.R."/>
            <person name="Bodnar A.G."/>
        </authorList>
    </citation>
    <scope>NUCLEOTIDE SEQUENCE</scope>
    <source>
        <strain evidence="1">GMGI-L3</strain>
    </source>
</reference>
<gene>
    <name evidence="1" type="ORF">Hamer_G003757</name>
</gene>
<proteinExistence type="predicted"/>
<dbReference type="OrthoDB" id="6360277at2759"/>
<comment type="caution">
    <text evidence="1">The sequence shown here is derived from an EMBL/GenBank/DDBJ whole genome shotgun (WGS) entry which is preliminary data.</text>
</comment>
<evidence type="ECO:0000313" key="2">
    <source>
        <dbReference type="Proteomes" id="UP000747542"/>
    </source>
</evidence>
<dbReference type="AlphaFoldDB" id="A0A8J5NEF0"/>
<evidence type="ECO:0000313" key="1">
    <source>
        <dbReference type="EMBL" id="KAG7178009.1"/>
    </source>
</evidence>
<keyword evidence="2" id="KW-1185">Reference proteome</keyword>
<accession>A0A8J5NEF0</accession>
<protein>
    <submittedName>
        <fullName evidence="1">Uncharacterized protein</fullName>
    </submittedName>
</protein>